<feature type="region of interest" description="Disordered" evidence="1">
    <location>
        <begin position="212"/>
        <end position="258"/>
    </location>
</feature>
<evidence type="ECO:0008006" key="4">
    <source>
        <dbReference type="Google" id="ProtNLM"/>
    </source>
</evidence>
<protein>
    <recommendedName>
        <fullName evidence="4">Zinc finger PHD-type domain-containing protein</fullName>
    </recommendedName>
</protein>
<sequence length="311" mass="35273">MAEIKSKHQKRQEQKNTAAKKNLTTDEISIGTINIKEIVKQKKEQAVEDESDSDNLAFYSSSTDIEEQIEKEREEEDFVIDTKKPSGFFYRKRKTLLTVQNKKQSSLLKKFYVASASNENRTPTPSSSSTETFADAAIETTAELVTVTENVLKSFLYGTPSQKINAQASTERLLRGGSNKVTPGKLLDEVSPIPVLNALNSAENIHSIKKKQTNKNIKNKTTAKLQQKKQNKKQHKGHEDADSSMDYDSPVLDDSKDTIEEDNECTGCRKDYYKTTKTDDWIKCRVCERWIHEGCSKYTDLCDLCGKHSRK</sequence>
<comment type="caution">
    <text evidence="2">The sequence shown here is derived from an EMBL/GenBank/DDBJ whole genome shotgun (WGS) entry which is preliminary data.</text>
</comment>
<proteinExistence type="predicted"/>
<gene>
    <name evidence="2" type="ORF">RN001_013154</name>
</gene>
<dbReference type="EMBL" id="JARPUR010000006">
    <property type="protein sequence ID" value="KAK4873794.1"/>
    <property type="molecule type" value="Genomic_DNA"/>
</dbReference>
<organism evidence="2 3">
    <name type="scientific">Aquatica leii</name>
    <dbReference type="NCBI Taxonomy" id="1421715"/>
    <lineage>
        <taxon>Eukaryota</taxon>
        <taxon>Metazoa</taxon>
        <taxon>Ecdysozoa</taxon>
        <taxon>Arthropoda</taxon>
        <taxon>Hexapoda</taxon>
        <taxon>Insecta</taxon>
        <taxon>Pterygota</taxon>
        <taxon>Neoptera</taxon>
        <taxon>Endopterygota</taxon>
        <taxon>Coleoptera</taxon>
        <taxon>Polyphaga</taxon>
        <taxon>Elateriformia</taxon>
        <taxon>Elateroidea</taxon>
        <taxon>Lampyridae</taxon>
        <taxon>Luciolinae</taxon>
        <taxon>Aquatica</taxon>
    </lineage>
</organism>
<evidence type="ECO:0000256" key="1">
    <source>
        <dbReference type="SAM" id="MobiDB-lite"/>
    </source>
</evidence>
<feature type="region of interest" description="Disordered" evidence="1">
    <location>
        <begin position="1"/>
        <end position="23"/>
    </location>
</feature>
<evidence type="ECO:0000313" key="2">
    <source>
        <dbReference type="EMBL" id="KAK4873794.1"/>
    </source>
</evidence>
<keyword evidence="3" id="KW-1185">Reference proteome</keyword>
<dbReference type="AlphaFoldDB" id="A0AAN7SDP2"/>
<dbReference type="Proteomes" id="UP001353858">
    <property type="component" value="Unassembled WGS sequence"/>
</dbReference>
<feature type="compositionally biased region" description="Basic and acidic residues" evidence="1">
    <location>
        <begin position="1"/>
        <end position="14"/>
    </location>
</feature>
<dbReference type="CDD" id="cd15517">
    <property type="entry name" value="PHD_TCF19_like"/>
    <property type="match status" value="1"/>
</dbReference>
<feature type="region of interest" description="Disordered" evidence="1">
    <location>
        <begin position="42"/>
        <end position="77"/>
    </location>
</feature>
<evidence type="ECO:0000313" key="3">
    <source>
        <dbReference type="Proteomes" id="UP001353858"/>
    </source>
</evidence>
<reference evidence="3" key="1">
    <citation type="submission" date="2023-01" db="EMBL/GenBank/DDBJ databases">
        <title>Key to firefly adult light organ development and bioluminescence: homeobox transcription factors regulate luciferase expression and transportation to peroxisome.</title>
        <authorList>
            <person name="Fu X."/>
        </authorList>
    </citation>
    <scope>NUCLEOTIDE SEQUENCE [LARGE SCALE GENOMIC DNA]</scope>
</reference>
<name>A0AAN7SDP2_9COLE</name>
<feature type="compositionally biased region" description="Basic residues" evidence="1">
    <location>
        <begin position="226"/>
        <end position="236"/>
    </location>
</feature>
<feature type="compositionally biased region" description="Acidic residues" evidence="1">
    <location>
        <begin position="64"/>
        <end position="77"/>
    </location>
</feature>
<feature type="compositionally biased region" description="Low complexity" evidence="1">
    <location>
        <begin position="214"/>
        <end position="225"/>
    </location>
</feature>
<accession>A0AAN7SDP2</accession>